<dbReference type="SUPFAM" id="SSF47203">
    <property type="entry name" value="Acyl-CoA dehydrogenase C-terminal domain-like"/>
    <property type="match status" value="1"/>
</dbReference>
<dbReference type="Gene3D" id="1.20.140.10">
    <property type="entry name" value="Butyryl-CoA Dehydrogenase, subunit A, domain 3"/>
    <property type="match status" value="1"/>
</dbReference>
<feature type="domain" description="Acyl-CoA dehydrogenase/oxidase C-terminal" evidence="6">
    <location>
        <begin position="220"/>
        <end position="364"/>
    </location>
</feature>
<keyword evidence="10" id="KW-1185">Reference proteome</keyword>
<proteinExistence type="inferred from homology"/>
<protein>
    <submittedName>
        <fullName evidence="9">Acyl-CoA dehydrogenase family protein</fullName>
    </submittedName>
</protein>
<dbReference type="InterPro" id="IPR046373">
    <property type="entry name" value="Acyl-CoA_Oxase/DH_mid-dom_sf"/>
</dbReference>
<comment type="cofactor">
    <cofactor evidence="1 5">
        <name>FAD</name>
        <dbReference type="ChEBI" id="CHEBI:57692"/>
    </cofactor>
</comment>
<keyword evidence="4 5" id="KW-0274">FAD</keyword>
<evidence type="ECO:0000313" key="10">
    <source>
        <dbReference type="Proteomes" id="UP001232001"/>
    </source>
</evidence>
<sequence length="368" mass="40786">MAFNSKFEEEVALFVSEYIVPHAIEMDETQNIPDSVIKNIADRGYFGACVKSKYGGLDLNTYDMMSLHKIMAKGHGSVENMLTVTGMVTQPIQRFGSKEIREKWLPKIASGEKIGAIALTEPNAGSDLRAVDTYLTDQQTHFTINGVKRWITLGQIADFFLVLCKLNNKTIAVIVEKDTHGVKVKPITNMLGLRANMLAEIEFTDCKIPKENAIGNEIDGVSTAINFGLDEGRYTTACGSYGIAELALEETLKHLREKDRLNKHQLVQKLLTEMIVEVESAKSFCTAAAGARETFDFSMIRKTLLAKYVASKAATNVSSKAIQILGAKGCHLNSSFTERLYRDAKIMELIEGSTEIHEVLIAKEFLYA</sequence>
<keyword evidence="3 5" id="KW-0285">Flavoprotein</keyword>
<evidence type="ECO:0000259" key="7">
    <source>
        <dbReference type="Pfam" id="PF02770"/>
    </source>
</evidence>
<reference evidence="9 10" key="1">
    <citation type="submission" date="2023-04" db="EMBL/GenBank/DDBJ databases">
        <title>Tenacibaculum tangerinum sp. nov., isolated from sea tidal flat of South Korea.</title>
        <authorList>
            <person name="Lee S.H."/>
            <person name="Kim J.-J."/>
        </authorList>
    </citation>
    <scope>NUCLEOTIDE SEQUENCE [LARGE SCALE GENOMIC DNA]</scope>
    <source>
        <strain evidence="9 10">GRR-S3-23</strain>
    </source>
</reference>
<evidence type="ECO:0000259" key="6">
    <source>
        <dbReference type="Pfam" id="PF00441"/>
    </source>
</evidence>
<dbReference type="SUPFAM" id="SSF56645">
    <property type="entry name" value="Acyl-CoA dehydrogenase NM domain-like"/>
    <property type="match status" value="1"/>
</dbReference>
<comment type="similarity">
    <text evidence="2 5">Belongs to the acyl-CoA dehydrogenase family.</text>
</comment>
<dbReference type="InterPro" id="IPR013786">
    <property type="entry name" value="AcylCoA_DH/ox_N"/>
</dbReference>
<accession>A0ABY8KYX8</accession>
<dbReference type="Pfam" id="PF02771">
    <property type="entry name" value="Acyl-CoA_dh_N"/>
    <property type="match status" value="1"/>
</dbReference>
<evidence type="ECO:0000259" key="8">
    <source>
        <dbReference type="Pfam" id="PF02771"/>
    </source>
</evidence>
<evidence type="ECO:0000313" key="9">
    <source>
        <dbReference type="EMBL" id="WGH74230.1"/>
    </source>
</evidence>
<dbReference type="InterPro" id="IPR009100">
    <property type="entry name" value="AcylCoA_DH/oxidase_NM_dom_sf"/>
</dbReference>
<dbReference type="Gene3D" id="2.40.110.10">
    <property type="entry name" value="Butyryl-CoA Dehydrogenase, subunit A, domain 2"/>
    <property type="match status" value="1"/>
</dbReference>
<dbReference type="InterPro" id="IPR037069">
    <property type="entry name" value="AcylCoA_DH/ox_N_sf"/>
</dbReference>
<evidence type="ECO:0000256" key="5">
    <source>
        <dbReference type="RuleBase" id="RU362125"/>
    </source>
</evidence>
<dbReference type="EMBL" id="CP122539">
    <property type="protein sequence ID" value="WGH74230.1"/>
    <property type="molecule type" value="Genomic_DNA"/>
</dbReference>
<gene>
    <name evidence="9" type="ORF">P8625_08865</name>
</gene>
<dbReference type="Proteomes" id="UP001232001">
    <property type="component" value="Chromosome"/>
</dbReference>
<dbReference type="InterPro" id="IPR036250">
    <property type="entry name" value="AcylCo_DH-like_C"/>
</dbReference>
<organism evidence="9 10">
    <name type="scientific">Tenacibaculum tangerinum</name>
    <dbReference type="NCBI Taxonomy" id="3038772"/>
    <lineage>
        <taxon>Bacteria</taxon>
        <taxon>Pseudomonadati</taxon>
        <taxon>Bacteroidota</taxon>
        <taxon>Flavobacteriia</taxon>
        <taxon>Flavobacteriales</taxon>
        <taxon>Flavobacteriaceae</taxon>
        <taxon>Tenacibaculum</taxon>
    </lineage>
</organism>
<evidence type="ECO:0000256" key="4">
    <source>
        <dbReference type="ARBA" id="ARBA00022827"/>
    </source>
</evidence>
<dbReference type="InterPro" id="IPR009075">
    <property type="entry name" value="AcylCo_DH/oxidase_C"/>
</dbReference>
<feature type="domain" description="Acyl-CoA oxidase/dehydrogenase middle" evidence="7">
    <location>
        <begin position="116"/>
        <end position="206"/>
    </location>
</feature>
<dbReference type="InterPro" id="IPR006089">
    <property type="entry name" value="Acyl-CoA_DH_CS"/>
</dbReference>
<evidence type="ECO:0000256" key="2">
    <source>
        <dbReference type="ARBA" id="ARBA00009347"/>
    </source>
</evidence>
<name>A0ABY8KYX8_9FLAO</name>
<evidence type="ECO:0000256" key="1">
    <source>
        <dbReference type="ARBA" id="ARBA00001974"/>
    </source>
</evidence>
<evidence type="ECO:0000256" key="3">
    <source>
        <dbReference type="ARBA" id="ARBA00022630"/>
    </source>
</evidence>
<dbReference type="PROSITE" id="PS00072">
    <property type="entry name" value="ACYL_COA_DH_1"/>
    <property type="match status" value="1"/>
</dbReference>
<dbReference type="Pfam" id="PF02770">
    <property type="entry name" value="Acyl-CoA_dh_M"/>
    <property type="match status" value="1"/>
</dbReference>
<feature type="domain" description="Acyl-CoA dehydrogenase/oxidase N-terminal" evidence="8">
    <location>
        <begin position="6"/>
        <end position="112"/>
    </location>
</feature>
<dbReference type="PANTHER" id="PTHR43884:SF12">
    <property type="entry name" value="ISOVALERYL-COA DEHYDROGENASE, MITOCHONDRIAL-RELATED"/>
    <property type="match status" value="1"/>
</dbReference>
<dbReference type="InterPro" id="IPR006091">
    <property type="entry name" value="Acyl-CoA_Oxase/DH_mid-dom"/>
</dbReference>
<dbReference type="PANTHER" id="PTHR43884">
    <property type="entry name" value="ACYL-COA DEHYDROGENASE"/>
    <property type="match status" value="1"/>
</dbReference>
<dbReference type="RefSeq" id="WP_279650111.1">
    <property type="nucleotide sequence ID" value="NZ_CP122539.1"/>
</dbReference>
<keyword evidence="5" id="KW-0560">Oxidoreductase</keyword>
<dbReference type="Pfam" id="PF00441">
    <property type="entry name" value="Acyl-CoA_dh_1"/>
    <property type="match status" value="1"/>
</dbReference>
<dbReference type="Gene3D" id="1.10.540.10">
    <property type="entry name" value="Acyl-CoA dehydrogenase/oxidase, N-terminal domain"/>
    <property type="match status" value="1"/>
</dbReference>